<dbReference type="PROSITE" id="PS50893">
    <property type="entry name" value="ABC_TRANSPORTER_2"/>
    <property type="match status" value="1"/>
</dbReference>
<comment type="caution">
    <text evidence="10">The sequence shown here is derived from an EMBL/GenBank/DDBJ whole genome shotgun (WGS) entry which is preliminary data.</text>
</comment>
<dbReference type="SUPFAM" id="SSF52540">
    <property type="entry name" value="P-loop containing nucleoside triphosphate hydrolases"/>
    <property type="match status" value="1"/>
</dbReference>
<evidence type="ECO:0000256" key="2">
    <source>
        <dbReference type="ARBA" id="ARBA00005417"/>
    </source>
</evidence>
<dbReference type="InterPro" id="IPR008995">
    <property type="entry name" value="Mo/tungstate-bd_C_term_dom"/>
</dbReference>
<dbReference type="InterPro" id="IPR003439">
    <property type="entry name" value="ABC_transporter-like_ATP-bd"/>
</dbReference>
<dbReference type="FunFam" id="3.40.50.300:FF:000042">
    <property type="entry name" value="Maltose/maltodextrin ABC transporter, ATP-binding protein"/>
    <property type="match status" value="1"/>
</dbReference>
<keyword evidence="6 10" id="KW-0067">ATP-binding</keyword>
<accession>Q1YJN6</accession>
<dbReference type="Pfam" id="PF17912">
    <property type="entry name" value="OB_MalK"/>
    <property type="match status" value="1"/>
</dbReference>
<dbReference type="GO" id="GO:0055052">
    <property type="term" value="C:ATP-binding cassette (ABC) transporter complex, substrate-binding subunit-containing"/>
    <property type="evidence" value="ECO:0007669"/>
    <property type="project" value="TreeGrafter"/>
</dbReference>
<dbReference type="GO" id="GO:0016887">
    <property type="term" value="F:ATP hydrolysis activity"/>
    <property type="evidence" value="ECO:0007669"/>
    <property type="project" value="InterPro"/>
</dbReference>
<dbReference type="InterPro" id="IPR047641">
    <property type="entry name" value="ABC_transpr_MalK/UgpC-like"/>
</dbReference>
<dbReference type="Proteomes" id="UP000000321">
    <property type="component" value="Unassembled WGS sequence"/>
</dbReference>
<evidence type="ECO:0000259" key="9">
    <source>
        <dbReference type="PROSITE" id="PS50893"/>
    </source>
</evidence>
<keyword evidence="5" id="KW-0547">Nucleotide-binding</keyword>
<dbReference type="Pfam" id="PF00005">
    <property type="entry name" value="ABC_tran"/>
    <property type="match status" value="1"/>
</dbReference>
<keyword evidence="4" id="KW-1003">Cell membrane</keyword>
<gene>
    <name evidence="10" type="ORF">SI859A1_00963</name>
</gene>
<dbReference type="Gene3D" id="2.40.50.140">
    <property type="entry name" value="Nucleic acid-binding proteins"/>
    <property type="match status" value="1"/>
</dbReference>
<dbReference type="InterPro" id="IPR012340">
    <property type="entry name" value="NA-bd_OB-fold"/>
</dbReference>
<protein>
    <submittedName>
        <fullName evidence="10">Putative ATP-binding protein, ABC-type maltose transporter</fullName>
    </submittedName>
</protein>
<dbReference type="GO" id="GO:0005524">
    <property type="term" value="F:ATP binding"/>
    <property type="evidence" value="ECO:0007669"/>
    <property type="project" value="UniProtKB-KW"/>
</dbReference>
<evidence type="ECO:0000256" key="1">
    <source>
        <dbReference type="ARBA" id="ARBA00004417"/>
    </source>
</evidence>
<dbReference type="Gene3D" id="2.40.50.100">
    <property type="match status" value="1"/>
</dbReference>
<name>Q1YJN6_AURMS</name>
<dbReference type="AlphaFoldDB" id="Q1YJN6"/>
<evidence type="ECO:0000256" key="6">
    <source>
        <dbReference type="ARBA" id="ARBA00022840"/>
    </source>
</evidence>
<dbReference type="InterPro" id="IPR040582">
    <property type="entry name" value="OB_MalK-like"/>
</dbReference>
<evidence type="ECO:0000313" key="11">
    <source>
        <dbReference type="Proteomes" id="UP000000321"/>
    </source>
</evidence>
<evidence type="ECO:0000256" key="7">
    <source>
        <dbReference type="ARBA" id="ARBA00022967"/>
    </source>
</evidence>
<comment type="similarity">
    <text evidence="2">Belongs to the ABC transporter superfamily.</text>
</comment>
<evidence type="ECO:0000313" key="10">
    <source>
        <dbReference type="EMBL" id="EAS50837.1"/>
    </source>
</evidence>
<dbReference type="PANTHER" id="PTHR43875:SF15">
    <property type="entry name" value="TREHALOSE IMPORT ATP-BINDING PROTEIN SUGC"/>
    <property type="match status" value="1"/>
</dbReference>
<dbReference type="PANTHER" id="PTHR43875">
    <property type="entry name" value="MALTODEXTRIN IMPORT ATP-BINDING PROTEIN MSMX"/>
    <property type="match status" value="1"/>
</dbReference>
<keyword evidence="8" id="KW-0472">Membrane</keyword>
<evidence type="ECO:0000256" key="8">
    <source>
        <dbReference type="ARBA" id="ARBA00023136"/>
    </source>
</evidence>
<dbReference type="SMART" id="SM00382">
    <property type="entry name" value="AAA"/>
    <property type="match status" value="1"/>
</dbReference>
<dbReference type="Gene3D" id="3.40.50.300">
    <property type="entry name" value="P-loop containing nucleotide triphosphate hydrolases"/>
    <property type="match status" value="1"/>
</dbReference>
<evidence type="ECO:0000256" key="4">
    <source>
        <dbReference type="ARBA" id="ARBA00022475"/>
    </source>
</evidence>
<sequence length="371" mass="40195">MATLTLDHVTKRFGKDIVLDDISLAVADGETVAIFGPSGAGKTVLLRMIAGMSEPEEGDLLINGEDMIGVAPERRAVGMAFQNFALFPHMTAFENIASPLRAHRTTNAEVAESVDAIARLLKIEHVLDHAPRALSNGQKQRTALARALVAAPRLLLLDDPLRNVDAKLRFEMRLELPRLLERFGSTVLYVTQDYREAMALGHRIAVLMDGRFVQIGTPEEIYLRPATIAVAELFGDPVINLFESRVESGLPDASVAIGKARLLLPPGYAGIAGRPVTVGIRPEHLRFAGSEGDSGTLSARVAAMLPLNDRLVRLLVTEDGHEFYTSRDAGRQDLGEGRPCVVSADPDAILLFDRATGRRIAPEGLEGTRST</sequence>
<keyword evidence="11" id="KW-1185">Reference proteome</keyword>
<dbReference type="InterPro" id="IPR003593">
    <property type="entry name" value="AAA+_ATPase"/>
</dbReference>
<dbReference type="OrthoDB" id="9767663at2"/>
<dbReference type="EMBL" id="AAPJ01000002">
    <property type="protein sequence ID" value="EAS50837.1"/>
    <property type="molecule type" value="Genomic_DNA"/>
</dbReference>
<keyword evidence="3" id="KW-0813">Transport</keyword>
<dbReference type="SUPFAM" id="SSF50331">
    <property type="entry name" value="MOP-like"/>
    <property type="match status" value="1"/>
</dbReference>
<dbReference type="RefSeq" id="WP_009208826.1">
    <property type="nucleotide sequence ID" value="NZ_BBWP01000051.1"/>
</dbReference>
<feature type="domain" description="ABC transporter" evidence="9">
    <location>
        <begin position="4"/>
        <end position="234"/>
    </location>
</feature>
<dbReference type="HOGENOM" id="CLU_000604_1_1_5"/>
<evidence type="ECO:0000256" key="5">
    <source>
        <dbReference type="ARBA" id="ARBA00022741"/>
    </source>
</evidence>
<reference evidence="10 11" key="1">
    <citation type="journal article" date="2008" name="Appl. Environ. Microbiol.">
        <title>Genomic insights into Mn(II) oxidation by the marine alphaproteobacterium Aurantimonas sp. strain SI85-9A1.</title>
        <authorList>
            <person name="Dick G.J."/>
            <person name="Podell S."/>
            <person name="Johnson H.A."/>
            <person name="Rivera-Espinoza Y."/>
            <person name="Bernier-Latmani R."/>
            <person name="McCarthy J.K."/>
            <person name="Torpey J.W."/>
            <person name="Clement B.G."/>
            <person name="Gaasterland T."/>
            <person name="Tebo B.M."/>
        </authorList>
    </citation>
    <scope>NUCLEOTIDE SEQUENCE [LARGE SCALE GENOMIC DNA]</scope>
    <source>
        <strain evidence="10 11">SI85-9A1</strain>
    </source>
</reference>
<comment type="subcellular location">
    <subcellularLocation>
        <location evidence="1">Cell inner membrane</location>
        <topology evidence="1">Peripheral membrane protein</topology>
    </subcellularLocation>
</comment>
<dbReference type="InterPro" id="IPR027417">
    <property type="entry name" value="P-loop_NTPase"/>
</dbReference>
<evidence type="ECO:0000256" key="3">
    <source>
        <dbReference type="ARBA" id="ARBA00022448"/>
    </source>
</evidence>
<dbReference type="BioCyc" id="AURANTIMONAS:SI859A1_00963-MONOMER"/>
<keyword evidence="7" id="KW-1278">Translocase</keyword>
<organism evidence="10 11">
    <name type="scientific">Aurantimonas manganoxydans (strain ATCC BAA-1229 / DSM 21871 / SI85-9A1)</name>
    <dbReference type="NCBI Taxonomy" id="287752"/>
    <lineage>
        <taxon>Bacteria</taxon>
        <taxon>Pseudomonadati</taxon>
        <taxon>Pseudomonadota</taxon>
        <taxon>Alphaproteobacteria</taxon>
        <taxon>Hyphomicrobiales</taxon>
        <taxon>Aurantimonadaceae</taxon>
        <taxon>Aurantimonas</taxon>
    </lineage>
</organism>
<proteinExistence type="inferred from homology"/>
<dbReference type="GO" id="GO:0140359">
    <property type="term" value="F:ABC-type transporter activity"/>
    <property type="evidence" value="ECO:0007669"/>
    <property type="project" value="UniProtKB-ARBA"/>
</dbReference>